<keyword evidence="4" id="KW-1185">Reference proteome</keyword>
<dbReference type="STRING" id="53378.BRW65_06275"/>
<dbReference type="SUPFAM" id="SSF53335">
    <property type="entry name" value="S-adenosyl-L-methionine-dependent methyltransferases"/>
    <property type="match status" value="1"/>
</dbReference>
<evidence type="ECO:0000313" key="4">
    <source>
        <dbReference type="Proteomes" id="UP000186438"/>
    </source>
</evidence>
<evidence type="ECO:0000313" key="3">
    <source>
        <dbReference type="EMBL" id="OJZ74830.1"/>
    </source>
</evidence>
<organism evidence="3 4">
    <name type="scientific">Mycobacterium paraffinicum</name>
    <dbReference type="NCBI Taxonomy" id="53378"/>
    <lineage>
        <taxon>Bacteria</taxon>
        <taxon>Bacillati</taxon>
        <taxon>Actinomycetota</taxon>
        <taxon>Actinomycetes</taxon>
        <taxon>Mycobacteriales</taxon>
        <taxon>Mycobacteriaceae</taxon>
        <taxon>Mycobacterium</taxon>
    </lineage>
</organism>
<keyword evidence="2" id="KW-0472">Membrane</keyword>
<keyword evidence="2" id="KW-1133">Transmembrane helix</keyword>
<feature type="transmembrane region" description="Helical" evidence="2">
    <location>
        <begin position="12"/>
        <end position="37"/>
    </location>
</feature>
<feature type="compositionally biased region" description="Basic and acidic residues" evidence="1">
    <location>
        <begin position="289"/>
        <end position="300"/>
    </location>
</feature>
<evidence type="ECO:0008006" key="5">
    <source>
        <dbReference type="Google" id="ProtNLM"/>
    </source>
</evidence>
<reference evidence="3 4" key="1">
    <citation type="submission" date="2016-11" db="EMBL/GenBank/DDBJ databases">
        <title>Genome sequences of unsequenced Mycobacteria.</title>
        <authorList>
            <person name="Greninger A.L."/>
            <person name="Fang F."/>
            <person name="Jerome K.R."/>
        </authorList>
    </citation>
    <scope>NUCLEOTIDE SEQUENCE [LARGE SCALE GENOMIC DNA]</scope>
    <source>
        <strain evidence="3 4">M11</strain>
    </source>
</reference>
<dbReference type="AlphaFoldDB" id="A0A1Q4HYW4"/>
<dbReference type="RefSeq" id="WP_073872464.1">
    <property type="nucleotide sequence ID" value="NZ_MPNT01000004.1"/>
</dbReference>
<comment type="caution">
    <text evidence="3">The sequence shown here is derived from an EMBL/GenBank/DDBJ whole genome shotgun (WGS) entry which is preliminary data.</text>
</comment>
<keyword evidence="2" id="KW-0812">Transmembrane</keyword>
<dbReference type="Pfam" id="PF13578">
    <property type="entry name" value="Methyltransf_24"/>
    <property type="match status" value="1"/>
</dbReference>
<sequence length="300" mass="34410">MTSQTTEPKFRWTARTLTFLFFWWIGGMRPGVVWHYLTDAIHYRLVNLGVLSGTAKHLAEVRAAFEEQAAKGQFQERWFDMNIVPWSVTFPKVFKRADPIRILEIGSWEGRSTLFFLTYFTQGHMTAVDTWAGSDEWHYHATSDLRDLEARFDHNVSSAAGRVIKRKGSSLSVLPQLIDEKQEFDLIYVDGSHFADDAIVDSLHSWRLLKQGGMMIFDDVMWPAYPRPRANTAWAVHQFLKYHAGEYKVLHAQYQIILQKKAAFDDSLADWTNHPAAAVAVTQSATNSHEPEQTHQHSVG</sequence>
<protein>
    <recommendedName>
        <fullName evidence="5">Methyltransferase</fullName>
    </recommendedName>
</protein>
<dbReference type="InterPro" id="IPR029063">
    <property type="entry name" value="SAM-dependent_MTases_sf"/>
</dbReference>
<proteinExistence type="predicted"/>
<name>A0A1Q4HYW4_9MYCO</name>
<accession>A0A1Q4HYW4</accession>
<evidence type="ECO:0000256" key="1">
    <source>
        <dbReference type="SAM" id="MobiDB-lite"/>
    </source>
</evidence>
<dbReference type="Proteomes" id="UP000186438">
    <property type="component" value="Unassembled WGS sequence"/>
</dbReference>
<evidence type="ECO:0000256" key="2">
    <source>
        <dbReference type="SAM" id="Phobius"/>
    </source>
</evidence>
<dbReference type="Gene3D" id="3.40.50.150">
    <property type="entry name" value="Vaccinia Virus protein VP39"/>
    <property type="match status" value="1"/>
</dbReference>
<gene>
    <name evidence="3" type="ORF">BRW65_06275</name>
</gene>
<feature type="region of interest" description="Disordered" evidence="1">
    <location>
        <begin position="281"/>
        <end position="300"/>
    </location>
</feature>
<dbReference type="OrthoDB" id="292252at2"/>
<dbReference type="EMBL" id="MPNT01000004">
    <property type="protein sequence ID" value="OJZ74830.1"/>
    <property type="molecule type" value="Genomic_DNA"/>
</dbReference>